<dbReference type="GeneID" id="98406540"/>
<sequence length="46" mass="5074">MARIFWVHQREAPTGSSCTRFGRAVYALTIDILCANYSPTAGRVEG</sequence>
<dbReference type="RefSeq" id="WP_158577655.1">
    <property type="nucleotide sequence ID" value="NZ_CP062805.1"/>
</dbReference>
<geneLocation type="plasmid" evidence="1 2">
    <name>pRK1-1</name>
</geneLocation>
<dbReference type="EMBL" id="CP062805">
    <property type="protein sequence ID" value="QOT81592.1"/>
    <property type="molecule type" value="Genomic_DNA"/>
</dbReference>
<dbReference type="AlphaFoldDB" id="A0A7M2HBL0"/>
<dbReference type="Proteomes" id="UP000397656">
    <property type="component" value="Plasmid pRK1-1"/>
</dbReference>
<name>A0A7M2HBL0_9BURK</name>
<gene>
    <name evidence="1" type="ORF">F7R26_036830</name>
</gene>
<proteinExistence type="predicted"/>
<organism evidence="1 2">
    <name type="scientific">Cupriavidus basilensis</name>
    <dbReference type="NCBI Taxonomy" id="68895"/>
    <lineage>
        <taxon>Bacteria</taxon>
        <taxon>Pseudomonadati</taxon>
        <taxon>Pseudomonadota</taxon>
        <taxon>Betaproteobacteria</taxon>
        <taxon>Burkholderiales</taxon>
        <taxon>Burkholderiaceae</taxon>
        <taxon>Cupriavidus</taxon>
    </lineage>
</organism>
<evidence type="ECO:0000313" key="1">
    <source>
        <dbReference type="EMBL" id="QOT81592.1"/>
    </source>
</evidence>
<reference evidence="1 2" key="1">
    <citation type="submission" date="2020-10" db="EMBL/GenBank/DDBJ databases">
        <title>Complete genome sequence of Cupriavidus basilensis CCUG 49340T.</title>
        <authorList>
            <person name="Salva-Serra F."/>
            <person name="Donoso R.A."/>
            <person name="Cho K.H."/>
            <person name="Yoo J.A."/>
            <person name="Lee K."/>
            <person name="Yoon S.-H."/>
            <person name="Perez-Pantoja D."/>
            <person name="Moore E.R.B."/>
        </authorList>
    </citation>
    <scope>NUCLEOTIDE SEQUENCE [LARGE SCALE GENOMIC DNA]</scope>
    <source>
        <strain evidence="2">CCUG 49340</strain>
        <plasmid evidence="1 2">pRK1-1</plasmid>
    </source>
</reference>
<evidence type="ECO:0000313" key="2">
    <source>
        <dbReference type="Proteomes" id="UP000397656"/>
    </source>
</evidence>
<protein>
    <submittedName>
        <fullName evidence="1">Uncharacterized protein</fullName>
    </submittedName>
</protein>
<accession>A0A7M2HBL0</accession>
<keyword evidence="1" id="KW-0614">Plasmid</keyword>